<dbReference type="SMART" id="SM00338">
    <property type="entry name" value="BRLZ"/>
    <property type="match status" value="1"/>
</dbReference>
<feature type="compositionally biased region" description="Basic residues" evidence="4">
    <location>
        <begin position="96"/>
        <end position="111"/>
    </location>
</feature>
<keyword evidence="2" id="KW-0238">DNA-binding</keyword>
<dbReference type="Pfam" id="PF00170">
    <property type="entry name" value="bZIP_1"/>
    <property type="match status" value="1"/>
</dbReference>
<keyword evidence="3" id="KW-0804">Transcription</keyword>
<accession>A0ABN7SHQ8</accession>
<dbReference type="EMBL" id="OU015569">
    <property type="protein sequence ID" value="CAG5097230.1"/>
    <property type="molecule type" value="Genomic_DNA"/>
</dbReference>
<feature type="domain" description="BZIP" evidence="5">
    <location>
        <begin position="122"/>
        <end position="185"/>
    </location>
</feature>
<sequence length="277" mass="31899">MVENLSPDSMFCSSSPEMNSFGFYSTFSDSAISTLSMQSNGSTSPLSATSNQYITPSQSVTQPQPKDVVSFENYKNTPDTNENKQQHPSAQLKIQNNRKLKKHSRPGRKAKRADSELSEIELAKRELRRERNKEAARRCRQRRLDKTRTLEDEVNVLQHENHDLEYENYRLRQQLDHLRYQVEHFCHSQGIQLPQLAPNSASLVQMNYYDENSTFPALPVSGPHPPLSKQFNNCQSSNYHNYKNEVHYQGRIVSQTASGVRKEVSLENKEQTIFMSL</sequence>
<organism evidence="6 7">
    <name type="scientific">Oikopleura dioica</name>
    <name type="common">Tunicate</name>
    <dbReference type="NCBI Taxonomy" id="34765"/>
    <lineage>
        <taxon>Eukaryota</taxon>
        <taxon>Metazoa</taxon>
        <taxon>Chordata</taxon>
        <taxon>Tunicata</taxon>
        <taxon>Appendicularia</taxon>
        <taxon>Copelata</taxon>
        <taxon>Oikopleuridae</taxon>
        <taxon>Oikopleura</taxon>
    </lineage>
</organism>
<evidence type="ECO:0000313" key="6">
    <source>
        <dbReference type="EMBL" id="CAG5097230.1"/>
    </source>
</evidence>
<evidence type="ECO:0000313" key="7">
    <source>
        <dbReference type="Proteomes" id="UP001158576"/>
    </source>
</evidence>
<reference evidence="6 7" key="1">
    <citation type="submission" date="2021-04" db="EMBL/GenBank/DDBJ databases">
        <authorList>
            <person name="Bliznina A."/>
        </authorList>
    </citation>
    <scope>NUCLEOTIDE SEQUENCE [LARGE SCALE GENOMIC DNA]</scope>
</reference>
<dbReference type="PANTHER" id="PTHR23351:SF24">
    <property type="entry name" value="ACTIVATING TRANSCRIPTION FACTOR 3-RELATED"/>
    <property type="match status" value="1"/>
</dbReference>
<feature type="region of interest" description="Disordered" evidence="4">
    <location>
        <begin position="56"/>
        <end position="117"/>
    </location>
</feature>
<dbReference type="SUPFAM" id="SSF57959">
    <property type="entry name" value="Leucine zipper domain"/>
    <property type="match status" value="1"/>
</dbReference>
<evidence type="ECO:0000256" key="2">
    <source>
        <dbReference type="ARBA" id="ARBA00023125"/>
    </source>
</evidence>
<dbReference type="InterPro" id="IPR000837">
    <property type="entry name" value="AP-1"/>
</dbReference>
<evidence type="ECO:0000256" key="3">
    <source>
        <dbReference type="ARBA" id="ARBA00023163"/>
    </source>
</evidence>
<dbReference type="PANTHER" id="PTHR23351">
    <property type="entry name" value="FOS TRANSCRIPTION FACTOR-RELATED"/>
    <property type="match status" value="1"/>
</dbReference>
<evidence type="ECO:0000259" key="5">
    <source>
        <dbReference type="PROSITE" id="PS50217"/>
    </source>
</evidence>
<dbReference type="CDD" id="cd14696">
    <property type="entry name" value="bZIP_Jun"/>
    <property type="match status" value="1"/>
</dbReference>
<dbReference type="Proteomes" id="UP001158576">
    <property type="component" value="Chromosome XSR"/>
</dbReference>
<dbReference type="PROSITE" id="PS50217">
    <property type="entry name" value="BZIP"/>
    <property type="match status" value="1"/>
</dbReference>
<evidence type="ECO:0000256" key="1">
    <source>
        <dbReference type="ARBA" id="ARBA00023015"/>
    </source>
</evidence>
<evidence type="ECO:0000256" key="4">
    <source>
        <dbReference type="SAM" id="MobiDB-lite"/>
    </source>
</evidence>
<proteinExistence type="predicted"/>
<dbReference type="InterPro" id="IPR046347">
    <property type="entry name" value="bZIP_sf"/>
</dbReference>
<dbReference type="InterPro" id="IPR004827">
    <property type="entry name" value="bZIP"/>
</dbReference>
<dbReference type="PROSITE" id="PS00036">
    <property type="entry name" value="BZIP_BASIC"/>
    <property type="match status" value="1"/>
</dbReference>
<dbReference type="PRINTS" id="PR00042">
    <property type="entry name" value="LEUZIPPRFOS"/>
</dbReference>
<keyword evidence="7" id="KW-1185">Reference proteome</keyword>
<feature type="compositionally biased region" description="Polar residues" evidence="4">
    <location>
        <begin position="86"/>
        <end position="95"/>
    </location>
</feature>
<dbReference type="Gene3D" id="1.20.5.170">
    <property type="match status" value="1"/>
</dbReference>
<keyword evidence="1" id="KW-0805">Transcription regulation</keyword>
<name>A0ABN7SHQ8_OIKDI</name>
<protein>
    <submittedName>
        <fullName evidence="6">Oidioi.mRNA.OKI2018_I69.XSR.g14987.t1.cds</fullName>
    </submittedName>
</protein>
<gene>
    <name evidence="6" type="ORF">OKIOD_LOCUS6545</name>
</gene>